<comment type="caution">
    <text evidence="3">The sequence shown here is derived from an EMBL/GenBank/DDBJ whole genome shotgun (WGS) entry which is preliminary data.</text>
</comment>
<reference evidence="3" key="1">
    <citation type="submission" date="2021-02" db="EMBL/GenBank/DDBJ databases">
        <authorList>
            <person name="Nowell W R."/>
        </authorList>
    </citation>
    <scope>NUCLEOTIDE SEQUENCE</scope>
</reference>
<protein>
    <recommendedName>
        <fullName evidence="2">HTH CENPB-type domain-containing protein</fullName>
    </recommendedName>
</protein>
<dbReference type="GO" id="GO:0003677">
    <property type="term" value="F:DNA binding"/>
    <property type="evidence" value="ECO:0007669"/>
    <property type="project" value="UniProtKB-KW"/>
</dbReference>
<accession>A0A816MRL0</accession>
<evidence type="ECO:0000256" key="1">
    <source>
        <dbReference type="ARBA" id="ARBA00023125"/>
    </source>
</evidence>
<dbReference type="InterPro" id="IPR050863">
    <property type="entry name" value="CenT-Element_Derived"/>
</dbReference>
<sequence>MPFRDHWRDFKTLHNDEIPIDTTSNETAKLFDATLTRYVGYSRILAAALGMFSIPRPTALAHAQIVKTLGDATTSSNRYIKLHTQALIDESLNYRSRTTDTWEAILLSYPFDIMTLKFPLDTYFHIGDRNMLRDSVTRVLPIWESSSSTKIEGLPGLIFLRFIRSFKNSGIFFPRGITWKNALINHINLYISLLQLIRENENNTSYRTLADYYKISIGSVSNIIKRKAEYIENYEHNENSAKNRNFRDELSQQLDQKFYEWFAIQRSKNISIPGPLIQAKVREIRQQLGGANPDEFKVSNGWLEKFRTRHNIQYRTICGDSAAVDIHM</sequence>
<feature type="domain" description="HTH CENPB-type" evidence="2">
    <location>
        <begin position="242"/>
        <end position="316"/>
    </location>
</feature>
<dbReference type="InterPro" id="IPR006600">
    <property type="entry name" value="HTH_CenpB_DNA-bd_dom"/>
</dbReference>
<dbReference type="SMART" id="SM00674">
    <property type="entry name" value="CENPB"/>
    <property type="match status" value="1"/>
</dbReference>
<dbReference type="Proteomes" id="UP000663887">
    <property type="component" value="Unassembled WGS sequence"/>
</dbReference>
<dbReference type="GO" id="GO:0005634">
    <property type="term" value="C:nucleus"/>
    <property type="evidence" value="ECO:0007669"/>
    <property type="project" value="TreeGrafter"/>
</dbReference>
<dbReference type="SUPFAM" id="SSF46689">
    <property type="entry name" value="Homeodomain-like"/>
    <property type="match status" value="1"/>
</dbReference>
<dbReference type="PROSITE" id="PS51253">
    <property type="entry name" value="HTH_CENPB"/>
    <property type="match status" value="1"/>
</dbReference>
<dbReference type="Gene3D" id="1.10.10.60">
    <property type="entry name" value="Homeodomain-like"/>
    <property type="match status" value="1"/>
</dbReference>
<dbReference type="PANTHER" id="PTHR19303:SF73">
    <property type="entry name" value="PROTEIN PDC2"/>
    <property type="match status" value="1"/>
</dbReference>
<organism evidence="3 4">
    <name type="scientific">Rotaria magnacalcarata</name>
    <dbReference type="NCBI Taxonomy" id="392030"/>
    <lineage>
        <taxon>Eukaryota</taxon>
        <taxon>Metazoa</taxon>
        <taxon>Spiralia</taxon>
        <taxon>Gnathifera</taxon>
        <taxon>Rotifera</taxon>
        <taxon>Eurotatoria</taxon>
        <taxon>Bdelloidea</taxon>
        <taxon>Philodinida</taxon>
        <taxon>Philodinidae</taxon>
        <taxon>Rotaria</taxon>
    </lineage>
</organism>
<gene>
    <name evidence="3" type="ORF">XDN619_LOCUS3868</name>
</gene>
<dbReference type="InterPro" id="IPR009057">
    <property type="entry name" value="Homeodomain-like_sf"/>
</dbReference>
<dbReference type="EMBL" id="CAJNRG010000601">
    <property type="protein sequence ID" value="CAF2012725.1"/>
    <property type="molecule type" value="Genomic_DNA"/>
</dbReference>
<evidence type="ECO:0000313" key="4">
    <source>
        <dbReference type="Proteomes" id="UP000663887"/>
    </source>
</evidence>
<proteinExistence type="predicted"/>
<keyword evidence="1" id="KW-0238">DNA-binding</keyword>
<evidence type="ECO:0000313" key="3">
    <source>
        <dbReference type="EMBL" id="CAF2012725.1"/>
    </source>
</evidence>
<name>A0A816MRL0_9BILA</name>
<evidence type="ECO:0000259" key="2">
    <source>
        <dbReference type="PROSITE" id="PS51253"/>
    </source>
</evidence>
<dbReference type="Pfam" id="PF03221">
    <property type="entry name" value="HTH_Tnp_Tc5"/>
    <property type="match status" value="1"/>
</dbReference>
<dbReference type="AlphaFoldDB" id="A0A816MRL0"/>
<dbReference type="PANTHER" id="PTHR19303">
    <property type="entry name" value="TRANSPOSON"/>
    <property type="match status" value="1"/>
</dbReference>